<dbReference type="PROSITE" id="PS50089">
    <property type="entry name" value="ZF_RING_2"/>
    <property type="match status" value="1"/>
</dbReference>
<dbReference type="AlphaFoldDB" id="A0A817Q8K5"/>
<evidence type="ECO:0000256" key="6">
    <source>
        <dbReference type="ARBA" id="ARBA00022833"/>
    </source>
</evidence>
<evidence type="ECO:0000256" key="7">
    <source>
        <dbReference type="PROSITE-ProRule" id="PRU00175"/>
    </source>
</evidence>
<accession>A0A817Q8K5</accession>
<evidence type="ECO:0000256" key="2">
    <source>
        <dbReference type="ARBA" id="ARBA00022723"/>
    </source>
</evidence>
<dbReference type="GO" id="GO:0008270">
    <property type="term" value="F:zinc ion binding"/>
    <property type="evidence" value="ECO:0007669"/>
    <property type="project" value="UniProtKB-KW"/>
</dbReference>
<organism evidence="10 11">
    <name type="scientific">Rotaria socialis</name>
    <dbReference type="NCBI Taxonomy" id="392032"/>
    <lineage>
        <taxon>Eukaryota</taxon>
        <taxon>Metazoa</taxon>
        <taxon>Spiralia</taxon>
        <taxon>Gnathifera</taxon>
        <taxon>Rotifera</taxon>
        <taxon>Eurotatoria</taxon>
        <taxon>Bdelloidea</taxon>
        <taxon>Philodinida</taxon>
        <taxon>Philodinidae</taxon>
        <taxon>Rotaria</taxon>
    </lineage>
</organism>
<dbReference type="Proteomes" id="UP000663825">
    <property type="component" value="Unassembled WGS sequence"/>
</dbReference>
<dbReference type="InterPro" id="IPR001841">
    <property type="entry name" value="Znf_RING"/>
</dbReference>
<evidence type="ECO:0000256" key="1">
    <source>
        <dbReference type="ARBA" id="ARBA00022679"/>
    </source>
</evidence>
<evidence type="ECO:0000313" key="11">
    <source>
        <dbReference type="Proteomes" id="UP000663825"/>
    </source>
</evidence>
<evidence type="ECO:0000313" key="10">
    <source>
        <dbReference type="EMBL" id="CAF3192636.1"/>
    </source>
</evidence>
<evidence type="ECO:0000256" key="4">
    <source>
        <dbReference type="ARBA" id="ARBA00022771"/>
    </source>
</evidence>
<evidence type="ECO:0000259" key="9">
    <source>
        <dbReference type="PROSITE" id="PS51873"/>
    </source>
</evidence>
<dbReference type="InterPro" id="IPR044066">
    <property type="entry name" value="TRIAD_supradom"/>
</dbReference>
<dbReference type="Gene3D" id="1.20.120.1750">
    <property type="match status" value="1"/>
</dbReference>
<evidence type="ECO:0000256" key="3">
    <source>
        <dbReference type="ARBA" id="ARBA00022737"/>
    </source>
</evidence>
<dbReference type="GO" id="GO:0016567">
    <property type="term" value="P:protein ubiquitination"/>
    <property type="evidence" value="ECO:0007669"/>
    <property type="project" value="InterPro"/>
</dbReference>
<protein>
    <recommendedName>
        <fullName evidence="12">RBR-type E3 ubiquitin transferase</fullName>
    </recommendedName>
</protein>
<gene>
    <name evidence="10" type="ORF">TIS948_LOCUS12065</name>
</gene>
<evidence type="ECO:0000259" key="8">
    <source>
        <dbReference type="PROSITE" id="PS50089"/>
    </source>
</evidence>
<proteinExistence type="predicted"/>
<keyword evidence="3" id="KW-0677">Repeat</keyword>
<dbReference type="OrthoDB" id="9978677at2759"/>
<dbReference type="GO" id="GO:0004842">
    <property type="term" value="F:ubiquitin-protein transferase activity"/>
    <property type="evidence" value="ECO:0007669"/>
    <property type="project" value="InterPro"/>
</dbReference>
<keyword evidence="6" id="KW-0862">Zinc</keyword>
<comment type="caution">
    <text evidence="10">The sequence shown here is derived from an EMBL/GenBank/DDBJ whole genome shotgun (WGS) entry which is preliminary data.</text>
</comment>
<dbReference type="InterPro" id="IPR031127">
    <property type="entry name" value="E3_UB_ligase_RBR"/>
</dbReference>
<feature type="domain" description="RING-type" evidence="8">
    <location>
        <begin position="703"/>
        <end position="748"/>
    </location>
</feature>
<name>A0A817Q8K5_9BILA</name>
<keyword evidence="4 7" id="KW-0863">Zinc-finger</keyword>
<sequence length="1054" mass="119227">MYLTSPLEWSEFDPNNFDGFYYNSTRSIPLTHLHIKRLFFSDLPPRNTSAVKHIINYWLVNGGGGSQYGMEAFGVSMLRQIILDKYHKTYPQTHPIMYLFQYRGAGLSTPSIHCYTAKTWIDCAKELIETTVPTSANESLKIINAMTNQNIAQDLQYQIQYSINESQSIASTSTYVYGLSQGTGIIQYYLSIQSINGQIQPIDGIILDGIMSIKKSDAFQNQIKSINNRFYLYLSKCQNDVSCANAFKRVTGTDEDIITVTLTLQMQFLTNLTNPTCTTNLGLNTWSLFHSIASQSIELISVRPLAAILIARLYRCSAEDQRVLSRAIPNLIAVAEQSLAPSLVDPPTVHPDDGNVLSITTVWSDFVGFTLEENFKTNPSFFNDFCINSGVLNEYYLAPTGPLPVCREVQSAKYNYTIPSIFTDILYTKNPRYWGQFQVNPQIFRSTNGGALLLNGDLDYNSPMYSAQQTQLWLQSEHIRTKLIEMKGLAHVTSVQSHTKQGGFQSTTCTDQIIVQFLYQQELNLDLETINYTCSLKENLIGIDWLYSNPIVNQTLHTLFGNSVIDYWGINATEVELVETTTKSTANQSARLSCKHLSKLKDTAMSRLSTRKSLISEISSTTDEDSSLNVPNINYTAQPKKYSNSPEKKSNKFKSILSNCAASVSPKGSKPLSRVIPDDDTMSNHPLSLPYDTCGESLPLTKCKLCLQATSDHSLSCCSSAVCSSCISSYLSMHITKDQIRIFCPSCRHIFTRDEILSLLFENNCNRKLVEEYTRCYADINREEHRKTCPKCCTIKEINKDLLQNVRGRKNTPRHVICDDCQFEWCLYCHVVWHHEMTCEEYRDGEQMIRTWTSRIGDDQQNVQQCPRCKTFISKIGDCSNMSCSKCQCDFCCRCGKRRLQMKILGSHDDRYSLFGCKYNLYPEKRALRYATRGLVAGTASLVVPLAVATGITLCAVGTAIGLPTYGTYPLVKHIHNKNRARRSSCQLVSRNLNEGNLNYTDDDGFIRDAEQRSLLYKQEMKQSKKISKNQINGCDDDNQHEHSTLDQWLVDNK</sequence>
<feature type="domain" description="RING-type" evidence="9">
    <location>
        <begin position="699"/>
        <end position="921"/>
    </location>
</feature>
<evidence type="ECO:0000256" key="5">
    <source>
        <dbReference type="ARBA" id="ARBA00022786"/>
    </source>
</evidence>
<evidence type="ECO:0008006" key="12">
    <source>
        <dbReference type="Google" id="ProtNLM"/>
    </source>
</evidence>
<dbReference type="EMBL" id="CAJNXB010001772">
    <property type="protein sequence ID" value="CAF3192636.1"/>
    <property type="molecule type" value="Genomic_DNA"/>
</dbReference>
<keyword evidence="2" id="KW-0479">Metal-binding</keyword>
<keyword evidence="5" id="KW-0833">Ubl conjugation pathway</keyword>
<dbReference type="SUPFAM" id="SSF57850">
    <property type="entry name" value="RING/U-box"/>
    <property type="match status" value="3"/>
</dbReference>
<dbReference type="PROSITE" id="PS51873">
    <property type="entry name" value="TRIAD"/>
    <property type="match status" value="1"/>
</dbReference>
<keyword evidence="1" id="KW-0808">Transferase</keyword>
<reference evidence="10" key="1">
    <citation type="submission" date="2021-02" db="EMBL/GenBank/DDBJ databases">
        <authorList>
            <person name="Nowell W R."/>
        </authorList>
    </citation>
    <scope>NUCLEOTIDE SEQUENCE</scope>
</reference>
<dbReference type="PANTHER" id="PTHR11685">
    <property type="entry name" value="RBR FAMILY RING FINGER AND IBR DOMAIN-CONTAINING"/>
    <property type="match status" value="1"/>
</dbReference>